<feature type="transmembrane region" description="Helical" evidence="1">
    <location>
        <begin position="12"/>
        <end position="32"/>
    </location>
</feature>
<dbReference type="Pfam" id="PF02517">
    <property type="entry name" value="Rce1-like"/>
    <property type="match status" value="1"/>
</dbReference>
<keyword evidence="3" id="KW-0378">Hydrolase</keyword>
<feature type="transmembrane region" description="Helical" evidence="1">
    <location>
        <begin position="200"/>
        <end position="218"/>
    </location>
</feature>
<protein>
    <submittedName>
        <fullName evidence="3">CAAX protease family protein</fullName>
    </submittedName>
</protein>
<feature type="transmembrane region" description="Helical" evidence="1">
    <location>
        <begin position="225"/>
        <end position="243"/>
    </location>
</feature>
<dbReference type="InterPro" id="IPR003675">
    <property type="entry name" value="Rce1/LyrA-like_dom"/>
</dbReference>
<organism evidence="3 4">
    <name type="scientific">Tenacibaculum todarodis</name>
    <dbReference type="NCBI Taxonomy" id="1850252"/>
    <lineage>
        <taxon>Bacteria</taxon>
        <taxon>Pseudomonadati</taxon>
        <taxon>Bacteroidota</taxon>
        <taxon>Flavobacteriia</taxon>
        <taxon>Flavobacteriales</taxon>
        <taxon>Flavobacteriaceae</taxon>
        <taxon>Tenacibaculum</taxon>
    </lineage>
</organism>
<dbReference type="PANTHER" id="PTHR36435:SF1">
    <property type="entry name" value="CAAX AMINO TERMINAL PROTEASE FAMILY PROTEIN"/>
    <property type="match status" value="1"/>
</dbReference>
<dbReference type="GO" id="GO:0004175">
    <property type="term" value="F:endopeptidase activity"/>
    <property type="evidence" value="ECO:0007669"/>
    <property type="project" value="UniProtKB-ARBA"/>
</dbReference>
<dbReference type="AlphaFoldDB" id="A0A1L3JHQ2"/>
<evidence type="ECO:0000256" key="1">
    <source>
        <dbReference type="SAM" id="Phobius"/>
    </source>
</evidence>
<evidence type="ECO:0000313" key="4">
    <source>
        <dbReference type="Proteomes" id="UP000181898"/>
    </source>
</evidence>
<dbReference type="OrthoDB" id="9807747at2"/>
<dbReference type="Proteomes" id="UP000181898">
    <property type="component" value="Chromosome"/>
</dbReference>
<keyword evidence="1" id="KW-0472">Membrane</keyword>
<dbReference type="GO" id="GO:0080120">
    <property type="term" value="P:CAAX-box protein maturation"/>
    <property type="evidence" value="ECO:0007669"/>
    <property type="project" value="UniProtKB-ARBA"/>
</dbReference>
<feature type="transmembrane region" description="Helical" evidence="1">
    <location>
        <begin position="93"/>
        <end position="115"/>
    </location>
</feature>
<keyword evidence="3" id="KW-0645">Protease</keyword>
<keyword evidence="1" id="KW-0812">Transmembrane</keyword>
<feature type="transmembrane region" description="Helical" evidence="1">
    <location>
        <begin position="52"/>
        <end position="73"/>
    </location>
</feature>
<evidence type="ECO:0000313" key="3">
    <source>
        <dbReference type="EMBL" id="APG64649.1"/>
    </source>
</evidence>
<feature type="domain" description="CAAX prenyl protease 2/Lysostaphin resistance protein A-like" evidence="2">
    <location>
        <begin position="138"/>
        <end position="231"/>
    </location>
</feature>
<dbReference type="InterPro" id="IPR052710">
    <property type="entry name" value="CAAX_protease"/>
</dbReference>
<gene>
    <name evidence="3" type="ORF">LPB136_04380</name>
</gene>
<feature type="transmembrane region" description="Helical" evidence="1">
    <location>
        <begin position="172"/>
        <end position="188"/>
    </location>
</feature>
<reference evidence="3 4" key="1">
    <citation type="submission" date="2016-11" db="EMBL/GenBank/DDBJ databases">
        <title>Tenacibaculum sp. LPB0136, isolated from marine environment.</title>
        <authorList>
            <person name="Kim E."/>
            <person name="Yi H."/>
        </authorList>
    </citation>
    <scope>NUCLEOTIDE SEQUENCE [LARGE SCALE GENOMIC DNA]</scope>
    <source>
        <strain evidence="3 4">LPB0136</strain>
    </source>
</reference>
<name>A0A1L3JHQ2_9FLAO</name>
<accession>A0A1L3JHQ2</accession>
<dbReference type="PANTHER" id="PTHR36435">
    <property type="entry name" value="SLR1288 PROTEIN"/>
    <property type="match status" value="1"/>
</dbReference>
<dbReference type="EMBL" id="CP018155">
    <property type="protein sequence ID" value="APG64649.1"/>
    <property type="molecule type" value="Genomic_DNA"/>
</dbReference>
<keyword evidence="1" id="KW-1133">Transmembrane helix</keyword>
<dbReference type="KEGG" id="ten:LPB136_04380"/>
<dbReference type="STRING" id="1850252.LPB136_04380"/>
<feature type="transmembrane region" description="Helical" evidence="1">
    <location>
        <begin position="135"/>
        <end position="151"/>
    </location>
</feature>
<sequence length="244" mass="27418">MKTKASIQLSKILGVLIGFPIIATLISILLSSQPVISGIDLKSLNSFFDAYYLNYVLIISWYLLQLYIISRILKASNWSWSDIGIALSKKKMIYSIIGYLIIAFGLLIFIEMALAKSTINVEKLNSIPSFSPKTTTARVIFVFLALVAGIVEEIVYRGFAIKSLMSHKVNKWLTVLIASIPFIFQHGMRAIDSITGNGIWLGWYFAWGIIFGIIFLFSKKLYINIIIHWLVILSAMVGILQAIE</sequence>
<dbReference type="GO" id="GO:0006508">
    <property type="term" value="P:proteolysis"/>
    <property type="evidence" value="ECO:0007669"/>
    <property type="project" value="UniProtKB-KW"/>
</dbReference>
<evidence type="ECO:0000259" key="2">
    <source>
        <dbReference type="Pfam" id="PF02517"/>
    </source>
</evidence>
<dbReference type="RefSeq" id="WP_072554973.1">
    <property type="nucleotide sequence ID" value="NZ_CP018155.1"/>
</dbReference>
<proteinExistence type="predicted"/>
<keyword evidence="4" id="KW-1185">Reference proteome</keyword>